<comment type="caution">
    <text evidence="1">The sequence shown here is derived from an EMBL/GenBank/DDBJ whole genome shotgun (WGS) entry which is preliminary data.</text>
</comment>
<protein>
    <submittedName>
        <fullName evidence="1">RidA family protein</fullName>
        <ecNumber evidence="1">3.5.-.-</ecNumber>
    </submittedName>
</protein>
<dbReference type="RefSeq" id="WP_379532446.1">
    <property type="nucleotide sequence ID" value="NZ_JBHSBI010000022.1"/>
</dbReference>
<keyword evidence="1" id="KW-0378">Hydrolase</keyword>
<dbReference type="CDD" id="cd00448">
    <property type="entry name" value="YjgF_YER057c_UK114_family"/>
    <property type="match status" value="1"/>
</dbReference>
<dbReference type="SUPFAM" id="SSF55298">
    <property type="entry name" value="YjgF-like"/>
    <property type="match status" value="1"/>
</dbReference>
<gene>
    <name evidence="1" type="ORF">ACFOY2_35275</name>
</gene>
<dbReference type="Pfam" id="PF01042">
    <property type="entry name" value="Ribonuc_L-PSP"/>
    <property type="match status" value="1"/>
</dbReference>
<dbReference type="PANTHER" id="PTHR43857">
    <property type="entry name" value="BLR7761 PROTEIN"/>
    <property type="match status" value="1"/>
</dbReference>
<dbReference type="Proteomes" id="UP001595851">
    <property type="component" value="Unassembled WGS sequence"/>
</dbReference>
<reference evidence="2" key="1">
    <citation type="journal article" date="2019" name="Int. J. Syst. Evol. Microbiol.">
        <title>The Global Catalogue of Microorganisms (GCM) 10K type strain sequencing project: providing services to taxonomists for standard genome sequencing and annotation.</title>
        <authorList>
            <consortium name="The Broad Institute Genomics Platform"/>
            <consortium name="The Broad Institute Genome Sequencing Center for Infectious Disease"/>
            <person name="Wu L."/>
            <person name="Ma J."/>
        </authorList>
    </citation>
    <scope>NUCLEOTIDE SEQUENCE [LARGE SCALE GENOMIC DNA]</scope>
    <source>
        <strain evidence="2">TBRC 1276</strain>
    </source>
</reference>
<sequence>MTHAQVVREDSVQIQEAHGFRFADGAVPAGSLTYAPASVVSVGTAKFVFISGHTGTAPDSADLDEPPAQAISRQSVTALNKIEAVLHSLGGTMDDIVRVRVYVRAPLTKEIFEAIHDARRAFFDGPRKPASTLVRIDALVRPDALIEIDADAVITDHPDVRP</sequence>
<organism evidence="1 2">
    <name type="scientific">Nonomuraea purpurea</name>
    <dbReference type="NCBI Taxonomy" id="1849276"/>
    <lineage>
        <taxon>Bacteria</taxon>
        <taxon>Bacillati</taxon>
        <taxon>Actinomycetota</taxon>
        <taxon>Actinomycetes</taxon>
        <taxon>Streptosporangiales</taxon>
        <taxon>Streptosporangiaceae</taxon>
        <taxon>Nonomuraea</taxon>
    </lineage>
</organism>
<proteinExistence type="predicted"/>
<dbReference type="InterPro" id="IPR006175">
    <property type="entry name" value="YjgF/YER057c/UK114"/>
</dbReference>
<dbReference type="EC" id="3.5.-.-" evidence="1"/>
<dbReference type="InterPro" id="IPR035959">
    <property type="entry name" value="RutC-like_sf"/>
</dbReference>
<accession>A0ABV8GF32</accession>
<evidence type="ECO:0000313" key="1">
    <source>
        <dbReference type="EMBL" id="MFC4012543.1"/>
    </source>
</evidence>
<keyword evidence="2" id="KW-1185">Reference proteome</keyword>
<name>A0ABV8GF32_9ACTN</name>
<dbReference type="EMBL" id="JBHSBI010000022">
    <property type="protein sequence ID" value="MFC4012543.1"/>
    <property type="molecule type" value="Genomic_DNA"/>
</dbReference>
<dbReference type="GO" id="GO:0016787">
    <property type="term" value="F:hydrolase activity"/>
    <property type="evidence" value="ECO:0007669"/>
    <property type="project" value="UniProtKB-KW"/>
</dbReference>
<dbReference type="PANTHER" id="PTHR43857:SF1">
    <property type="entry name" value="YJGH FAMILY PROTEIN"/>
    <property type="match status" value="1"/>
</dbReference>
<evidence type="ECO:0000313" key="2">
    <source>
        <dbReference type="Proteomes" id="UP001595851"/>
    </source>
</evidence>
<dbReference type="Gene3D" id="3.30.1330.40">
    <property type="entry name" value="RutC-like"/>
    <property type="match status" value="1"/>
</dbReference>